<dbReference type="eggNOG" id="ENOG50315DF">
    <property type="taxonomic scope" value="Bacteria"/>
</dbReference>
<gene>
    <name evidence="2" type="ORF">LG45_06405</name>
</gene>
<comment type="caution">
    <text evidence="2">The sequence shown here is derived from an EMBL/GenBank/DDBJ whole genome shotgun (WGS) entry which is preliminary data.</text>
</comment>
<proteinExistence type="predicted"/>
<dbReference type="Proteomes" id="UP000029554">
    <property type="component" value="Unassembled WGS sequence"/>
</dbReference>
<protein>
    <submittedName>
        <fullName evidence="2">Rod shape-determining protein MreD</fullName>
    </submittedName>
</protein>
<keyword evidence="1" id="KW-0472">Membrane</keyword>
<accession>A0A095SU67</accession>
<dbReference type="RefSeq" id="WP_035125525.1">
    <property type="nucleotide sequence ID" value="NZ_JRHH01000003.1"/>
</dbReference>
<name>A0A095SU67_9FLAO</name>
<evidence type="ECO:0000313" key="2">
    <source>
        <dbReference type="EMBL" id="KGD67934.1"/>
    </source>
</evidence>
<dbReference type="STRING" id="1453498.LG45_06405"/>
<dbReference type="OrthoDB" id="1132160at2"/>
<evidence type="ECO:0000313" key="3">
    <source>
        <dbReference type="Proteomes" id="UP000029554"/>
    </source>
</evidence>
<dbReference type="EMBL" id="JRHH01000003">
    <property type="protein sequence ID" value="KGD67934.1"/>
    <property type="molecule type" value="Genomic_DNA"/>
</dbReference>
<feature type="transmembrane region" description="Helical" evidence="1">
    <location>
        <begin position="141"/>
        <end position="163"/>
    </location>
</feature>
<feature type="transmembrane region" description="Helical" evidence="1">
    <location>
        <begin position="28"/>
        <end position="46"/>
    </location>
</feature>
<sequence length="169" mass="19473">MNSAILYNIARFILLLTAQVTIFNNINFLGYINPFPYILFIILYPVNGNKSGLLLGSFLLGLTMDLFMNSGGVHAASCLVLAYFRPSIFKFSFGLSYEYQTVRLNDVLTPERFSFIFLSVVLHHVVMFILEIFTFEYFWSIILRTLVSTIFTIIISILIIYLIKPNNKR</sequence>
<evidence type="ECO:0000256" key="1">
    <source>
        <dbReference type="SAM" id="Phobius"/>
    </source>
</evidence>
<dbReference type="AlphaFoldDB" id="A0A095SU67"/>
<feature type="transmembrane region" description="Helical" evidence="1">
    <location>
        <begin position="113"/>
        <end position="135"/>
    </location>
</feature>
<reference evidence="2 3" key="1">
    <citation type="submission" date="2014-09" db="EMBL/GenBank/DDBJ databases">
        <title>Whole Genome Shotgun of Flavobacterium aquatile LMG 4008.</title>
        <authorList>
            <person name="Gale A.N."/>
            <person name="Pipes S.E."/>
            <person name="Newman J.D."/>
        </authorList>
    </citation>
    <scope>NUCLEOTIDE SEQUENCE [LARGE SCALE GENOMIC DNA]</scope>
    <source>
        <strain evidence="2 3">LMG 4008</strain>
    </source>
</reference>
<keyword evidence="1" id="KW-0812">Transmembrane</keyword>
<keyword evidence="1" id="KW-1133">Transmembrane helix</keyword>
<feature type="transmembrane region" description="Helical" evidence="1">
    <location>
        <begin position="66"/>
        <end position="84"/>
    </location>
</feature>
<organism evidence="2 3">
    <name type="scientific">Flavobacterium aquatile LMG 4008 = ATCC 11947</name>
    <dbReference type="NCBI Taxonomy" id="1453498"/>
    <lineage>
        <taxon>Bacteria</taxon>
        <taxon>Pseudomonadati</taxon>
        <taxon>Bacteroidota</taxon>
        <taxon>Flavobacteriia</taxon>
        <taxon>Flavobacteriales</taxon>
        <taxon>Flavobacteriaceae</taxon>
        <taxon>Flavobacterium</taxon>
    </lineage>
</organism>
<keyword evidence="3" id="KW-1185">Reference proteome</keyword>